<evidence type="ECO:0000256" key="2">
    <source>
        <dbReference type="ARBA" id="ARBA00022448"/>
    </source>
</evidence>
<dbReference type="OrthoDB" id="3402920at2"/>
<feature type="transmembrane region" description="Helical" evidence="7">
    <location>
        <begin position="7"/>
        <end position="30"/>
    </location>
</feature>
<dbReference type="GO" id="GO:0005886">
    <property type="term" value="C:plasma membrane"/>
    <property type="evidence" value="ECO:0007669"/>
    <property type="project" value="UniProtKB-SubCell"/>
</dbReference>
<feature type="transmembrane region" description="Helical" evidence="7">
    <location>
        <begin position="128"/>
        <end position="152"/>
    </location>
</feature>
<feature type="domain" description="Major facilitator superfamily (MFS) profile" evidence="8">
    <location>
        <begin position="1"/>
        <end position="438"/>
    </location>
</feature>
<dbReference type="InterPro" id="IPR050189">
    <property type="entry name" value="MFS_Efflux_Transporters"/>
</dbReference>
<evidence type="ECO:0000313" key="9">
    <source>
        <dbReference type="EMBL" id="PLS02532.1"/>
    </source>
</evidence>
<proteinExistence type="predicted"/>
<keyword evidence="4 7" id="KW-0812">Transmembrane</keyword>
<evidence type="ECO:0000259" key="8">
    <source>
        <dbReference type="PROSITE" id="PS50850"/>
    </source>
</evidence>
<evidence type="ECO:0000256" key="5">
    <source>
        <dbReference type="ARBA" id="ARBA00022989"/>
    </source>
</evidence>
<dbReference type="AlphaFoldDB" id="A0A2N5HAI6"/>
<dbReference type="PROSITE" id="PS50850">
    <property type="entry name" value="MFS"/>
    <property type="match status" value="1"/>
</dbReference>
<feature type="transmembrane region" description="Helical" evidence="7">
    <location>
        <begin position="158"/>
        <end position="177"/>
    </location>
</feature>
<sequence length="458" mass="51512">MNFTIAVIIILAAFEHIIIGLFPPLIQYIAKDLNVNIASLGFVSAANILVTSLSSIYWGYLSGKYPQKRMMIAGTLIWSVSIFLTSFSSSYFQIMFFQVITGFGLGCITSIGLRILTDFIPNQKRGLILSFWGMAQGFGGIAGSILASLTIANYSWRWPFEIVGFFGLFVIICFLFIQEPIKGPIESTPKELLKNTHYDYRLETRHIKFLILKGSNVYLFMQTFLMNIATGSLIWIPTLYTFKIMQQGYSMGTAVIVSGYLYAIFQIGGIASFYFGHLGDKFQRKTFRGRAYFTAFFVCITMPCYIALFFIPMSNLSLPNDQNNEITILVSILRQIFINPWITLLFVLSLFASAAQSANSPNWMALLTDVNLPEHRGITFSIANLFNSLGRTIGNAAVGILLGILSTRFNEPYSYIYTLSILQIFLIPSAFCYLKMSKNNVIDIKFVLKTLKERAGKV</sequence>
<feature type="transmembrane region" description="Helical" evidence="7">
    <location>
        <begin position="332"/>
        <end position="354"/>
    </location>
</feature>
<feature type="transmembrane region" description="Helical" evidence="7">
    <location>
        <begin position="217"/>
        <end position="240"/>
    </location>
</feature>
<name>A0A2N5HAI6_9BACI</name>
<dbReference type="InterPro" id="IPR020846">
    <property type="entry name" value="MFS_dom"/>
</dbReference>
<evidence type="ECO:0000313" key="10">
    <source>
        <dbReference type="Proteomes" id="UP000234950"/>
    </source>
</evidence>
<feature type="transmembrane region" description="Helical" evidence="7">
    <location>
        <begin position="291"/>
        <end position="312"/>
    </location>
</feature>
<evidence type="ECO:0000256" key="4">
    <source>
        <dbReference type="ARBA" id="ARBA00022692"/>
    </source>
</evidence>
<dbReference type="Proteomes" id="UP000234950">
    <property type="component" value="Unassembled WGS sequence"/>
</dbReference>
<dbReference type="InterPro" id="IPR011701">
    <property type="entry name" value="MFS"/>
</dbReference>
<feature type="transmembrane region" description="Helical" evidence="7">
    <location>
        <begin position="36"/>
        <end position="58"/>
    </location>
</feature>
<dbReference type="PANTHER" id="PTHR43124:SF3">
    <property type="entry name" value="CHLORAMPHENICOL EFFLUX PUMP RV0191"/>
    <property type="match status" value="1"/>
</dbReference>
<feature type="transmembrane region" description="Helical" evidence="7">
    <location>
        <begin position="415"/>
        <end position="434"/>
    </location>
</feature>
<feature type="transmembrane region" description="Helical" evidence="7">
    <location>
        <begin position="70"/>
        <end position="88"/>
    </location>
</feature>
<dbReference type="PANTHER" id="PTHR43124">
    <property type="entry name" value="PURINE EFFLUX PUMP PBUE"/>
    <property type="match status" value="1"/>
</dbReference>
<evidence type="ECO:0000256" key="6">
    <source>
        <dbReference type="ARBA" id="ARBA00023136"/>
    </source>
</evidence>
<comment type="subcellular location">
    <subcellularLocation>
        <location evidence="1">Cell membrane</location>
        <topology evidence="1">Multi-pass membrane protein</topology>
    </subcellularLocation>
</comment>
<feature type="transmembrane region" description="Helical" evidence="7">
    <location>
        <begin position="260"/>
        <end position="279"/>
    </location>
</feature>
<dbReference type="Pfam" id="PF07690">
    <property type="entry name" value="MFS_1"/>
    <property type="match status" value="2"/>
</dbReference>
<gene>
    <name evidence="9" type="ORF">CVD27_19350</name>
</gene>
<keyword evidence="3" id="KW-1003">Cell membrane</keyword>
<dbReference type="InterPro" id="IPR036259">
    <property type="entry name" value="MFS_trans_sf"/>
</dbReference>
<dbReference type="GO" id="GO:0022857">
    <property type="term" value="F:transmembrane transporter activity"/>
    <property type="evidence" value="ECO:0007669"/>
    <property type="project" value="InterPro"/>
</dbReference>
<dbReference type="EMBL" id="PGVE01000071">
    <property type="protein sequence ID" value="PLS02532.1"/>
    <property type="molecule type" value="Genomic_DNA"/>
</dbReference>
<evidence type="ECO:0000256" key="7">
    <source>
        <dbReference type="SAM" id="Phobius"/>
    </source>
</evidence>
<comment type="caution">
    <text evidence="9">The sequence shown here is derived from an EMBL/GenBank/DDBJ whole genome shotgun (WGS) entry which is preliminary data.</text>
</comment>
<accession>A0A2N5HAI6</accession>
<evidence type="ECO:0000256" key="3">
    <source>
        <dbReference type="ARBA" id="ARBA00022475"/>
    </source>
</evidence>
<organism evidence="9 10">
    <name type="scientific">Neobacillus cucumis</name>
    <dbReference type="NCBI Taxonomy" id="1740721"/>
    <lineage>
        <taxon>Bacteria</taxon>
        <taxon>Bacillati</taxon>
        <taxon>Bacillota</taxon>
        <taxon>Bacilli</taxon>
        <taxon>Bacillales</taxon>
        <taxon>Bacillaceae</taxon>
        <taxon>Neobacillus</taxon>
    </lineage>
</organism>
<reference evidence="9 10" key="1">
    <citation type="submission" date="2017-11" db="EMBL/GenBank/DDBJ databases">
        <title>Comparitive Functional Genomics of Dry Heat Resistant strains isolated from the Viking Spacecraft.</title>
        <authorList>
            <person name="Seuylemezian A."/>
            <person name="Cooper K."/>
            <person name="Vaishampayan P."/>
        </authorList>
    </citation>
    <scope>NUCLEOTIDE SEQUENCE [LARGE SCALE GENOMIC DNA]</scope>
    <source>
        <strain evidence="9 10">V32-6</strain>
    </source>
</reference>
<keyword evidence="10" id="KW-1185">Reference proteome</keyword>
<keyword evidence="5 7" id="KW-1133">Transmembrane helix</keyword>
<dbReference type="Gene3D" id="1.20.1250.20">
    <property type="entry name" value="MFS general substrate transporter like domains"/>
    <property type="match status" value="1"/>
</dbReference>
<feature type="transmembrane region" description="Helical" evidence="7">
    <location>
        <begin position="392"/>
        <end position="409"/>
    </location>
</feature>
<protein>
    <submittedName>
        <fullName evidence="9">MFS transporter</fullName>
    </submittedName>
</protein>
<keyword evidence="2" id="KW-0813">Transport</keyword>
<feature type="transmembrane region" description="Helical" evidence="7">
    <location>
        <begin position="94"/>
        <end position="116"/>
    </location>
</feature>
<keyword evidence="6 7" id="KW-0472">Membrane</keyword>
<dbReference type="SUPFAM" id="SSF103473">
    <property type="entry name" value="MFS general substrate transporter"/>
    <property type="match status" value="1"/>
</dbReference>
<evidence type="ECO:0000256" key="1">
    <source>
        <dbReference type="ARBA" id="ARBA00004651"/>
    </source>
</evidence>